<name>A0AAD2GWD0_9AGAR</name>
<evidence type="ECO:0000313" key="3">
    <source>
        <dbReference type="Proteomes" id="UP001295794"/>
    </source>
</evidence>
<dbReference type="Proteomes" id="UP001295794">
    <property type="component" value="Unassembled WGS sequence"/>
</dbReference>
<dbReference type="AlphaFoldDB" id="A0AAD2GWD0"/>
<reference evidence="2" key="1">
    <citation type="submission" date="2023-11" db="EMBL/GenBank/DDBJ databases">
        <authorList>
            <person name="De Vega J J."/>
            <person name="De Vega J J."/>
        </authorList>
    </citation>
    <scope>NUCLEOTIDE SEQUENCE</scope>
</reference>
<accession>A0AAD2GWD0</accession>
<protein>
    <submittedName>
        <fullName evidence="2">Uncharacterized protein</fullName>
    </submittedName>
</protein>
<keyword evidence="3" id="KW-1185">Reference proteome</keyword>
<dbReference type="EMBL" id="CAVNYO010000040">
    <property type="protein sequence ID" value="CAK5263509.1"/>
    <property type="molecule type" value="Genomic_DNA"/>
</dbReference>
<gene>
    <name evidence="2" type="ORF">MYCIT1_LOCUS2973</name>
</gene>
<proteinExistence type="predicted"/>
<evidence type="ECO:0000256" key="1">
    <source>
        <dbReference type="SAM" id="MobiDB-lite"/>
    </source>
</evidence>
<organism evidence="2 3">
    <name type="scientific">Mycena citricolor</name>
    <dbReference type="NCBI Taxonomy" id="2018698"/>
    <lineage>
        <taxon>Eukaryota</taxon>
        <taxon>Fungi</taxon>
        <taxon>Dikarya</taxon>
        <taxon>Basidiomycota</taxon>
        <taxon>Agaricomycotina</taxon>
        <taxon>Agaricomycetes</taxon>
        <taxon>Agaricomycetidae</taxon>
        <taxon>Agaricales</taxon>
        <taxon>Marasmiineae</taxon>
        <taxon>Mycenaceae</taxon>
        <taxon>Mycena</taxon>
    </lineage>
</organism>
<evidence type="ECO:0000313" key="2">
    <source>
        <dbReference type="EMBL" id="CAK5263509.1"/>
    </source>
</evidence>
<sequence length="195" mass="20968">MAKTSAAGAPGADMKKKRGRPKKADAKLAEPPAAPLPIVAQDLPVSLLEAALKAATDSGDMECVHWLFCLQLELTTSISWSTEDGIKATYNLIAHIEQDPDARNSLYPGKGSNPRSGGKSKTEYHWALAVAAFKTHPTLSEVFSLVENITGKDSAKARKPWLLKIKNRLECKGNLEARSQSPDKGESKASDKGTD</sequence>
<feature type="region of interest" description="Disordered" evidence="1">
    <location>
        <begin position="173"/>
        <end position="195"/>
    </location>
</feature>
<comment type="caution">
    <text evidence="2">The sequence shown here is derived from an EMBL/GenBank/DDBJ whole genome shotgun (WGS) entry which is preliminary data.</text>
</comment>
<feature type="region of interest" description="Disordered" evidence="1">
    <location>
        <begin position="1"/>
        <end position="30"/>
    </location>
</feature>